<dbReference type="EMBL" id="CACSIO010000003">
    <property type="protein sequence ID" value="CAA0093753.1"/>
    <property type="molecule type" value="Genomic_DNA"/>
</dbReference>
<dbReference type="Gene3D" id="2.60.40.420">
    <property type="entry name" value="Cupredoxins - blue copper proteins"/>
    <property type="match status" value="3"/>
</dbReference>
<gene>
    <name evidence="12" type="primary">cotA_2</name>
    <name evidence="13" type="synonym">cotA_1</name>
    <name evidence="13" type="ORF">OPDIPICF_01425</name>
    <name evidence="12" type="ORF">OPDIPICF_03894</name>
</gene>
<evidence type="ECO:0000256" key="6">
    <source>
        <dbReference type="ARBA" id="ARBA00042896"/>
    </source>
</evidence>
<dbReference type="InterPro" id="IPR011706">
    <property type="entry name" value="Cu-oxidase_C"/>
</dbReference>
<dbReference type="InterPro" id="IPR001117">
    <property type="entry name" value="Cu-oxidase_2nd"/>
</dbReference>
<evidence type="ECO:0000313" key="13">
    <source>
        <dbReference type="EMBL" id="CAA0109055.1"/>
    </source>
</evidence>
<feature type="domain" description="Plastocyanin-like" evidence="10">
    <location>
        <begin position="444"/>
        <end position="558"/>
    </location>
</feature>
<evidence type="ECO:0000256" key="2">
    <source>
        <dbReference type="ARBA" id="ARBA00022723"/>
    </source>
</evidence>
<name>A0A5S9NT27_9GAMM</name>
<keyword evidence="2" id="KW-0479">Metal-binding</keyword>
<dbReference type="InterPro" id="IPR011707">
    <property type="entry name" value="Cu-oxidase-like_N"/>
</dbReference>
<dbReference type="PANTHER" id="PTHR48267:SF1">
    <property type="entry name" value="BILIRUBIN OXIDASE"/>
    <property type="match status" value="1"/>
</dbReference>
<dbReference type="Pfam" id="PF07731">
    <property type="entry name" value="Cu-oxidase_2"/>
    <property type="match status" value="1"/>
</dbReference>
<sequence length="566" mass="64117">MPTRRGFLQLGFAVGSSSALSGKAAAELIAPDGLVPSVVAQPSPPATPFADPLYIMPIAQPVDVSELIPAPDPARHQRYDELEPQKFYVEEINEFTWQYHSDPPYNQGSWGWGFNGLVPGATYIAHYGEPVLVRRINRLPSLQETRVKFALPSPSIHLHNAHTASESDGFPTDFFNPGEFWDHHYGNFPAGNDPREKLTTLWYHDHRMDFTAPNVYAGLAGFYLLFDENDTGNENDTRPSAWRLPSGDYDIPLMLHDVQFDENGQVVWDFFNREPVFTTINGMLGDKITVNRKIQPYLDVEPRKYRFRILNGGPSRFYDLHMQPQTGADAEELNFTVVTTDGNFLRHPIVLSNLEVAVAQRYDVIVDFSAFKPGDEIILFNQLEMRPDGAGPSGRKLDNAVENAVIKFNVGALKSADNSRIPEFFRDFPPINMSEVVRERLFVFDSDNGLWTINGRLMDPNRIDMAFEQGTAEIWTFRNAGAGWAHPVHSHFEECMVIEKNGEPVDLDSVHGGRKDMLVLGPNDEIKLFIRERDFLGKYVMHCHNVVHEDHAMMIRWDIVEPGQGY</sequence>
<evidence type="ECO:0000256" key="8">
    <source>
        <dbReference type="ARBA" id="ARBA00048092"/>
    </source>
</evidence>
<comment type="catalytic activity">
    <reaction evidence="8">
        <text>4 Cu(+) + O2 + 4 H(+) = 4 Cu(2+) + 2 H2O</text>
        <dbReference type="Rhea" id="RHEA:30083"/>
        <dbReference type="ChEBI" id="CHEBI:15377"/>
        <dbReference type="ChEBI" id="CHEBI:15378"/>
        <dbReference type="ChEBI" id="CHEBI:15379"/>
        <dbReference type="ChEBI" id="CHEBI:29036"/>
        <dbReference type="ChEBI" id="CHEBI:49552"/>
        <dbReference type="EC" id="1.16.3.4"/>
    </reaction>
    <physiologicalReaction direction="left-to-right" evidence="8">
        <dbReference type="Rhea" id="RHEA:30084"/>
    </physiologicalReaction>
</comment>
<evidence type="ECO:0000259" key="11">
    <source>
        <dbReference type="Pfam" id="PF07732"/>
    </source>
</evidence>
<organism evidence="12 14">
    <name type="scientific">BD1-7 clade bacterium</name>
    <dbReference type="NCBI Taxonomy" id="2029982"/>
    <lineage>
        <taxon>Bacteria</taxon>
        <taxon>Pseudomonadati</taxon>
        <taxon>Pseudomonadota</taxon>
        <taxon>Gammaproteobacteria</taxon>
        <taxon>Cellvibrionales</taxon>
        <taxon>Spongiibacteraceae</taxon>
        <taxon>BD1-7 clade</taxon>
    </lineage>
</organism>
<dbReference type="Pfam" id="PF07732">
    <property type="entry name" value="Cu-oxidase_3"/>
    <property type="match status" value="1"/>
</dbReference>
<dbReference type="PROSITE" id="PS00080">
    <property type="entry name" value="MULTICOPPER_OXIDASE2"/>
    <property type="match status" value="1"/>
</dbReference>
<dbReference type="PANTHER" id="PTHR48267">
    <property type="entry name" value="CUPREDOXIN SUPERFAMILY PROTEIN"/>
    <property type="match status" value="1"/>
</dbReference>
<dbReference type="InterPro" id="IPR006311">
    <property type="entry name" value="TAT_signal"/>
</dbReference>
<feature type="domain" description="Plastocyanin-like" evidence="11">
    <location>
        <begin position="109"/>
        <end position="228"/>
    </location>
</feature>
<dbReference type="EC" id="1.16.3.4" evidence="4"/>
<feature type="domain" description="Plastocyanin-like" evidence="9">
    <location>
        <begin position="272"/>
        <end position="374"/>
    </location>
</feature>
<evidence type="ECO:0000313" key="12">
    <source>
        <dbReference type="EMBL" id="CAA0093753.1"/>
    </source>
</evidence>
<evidence type="ECO:0000256" key="7">
    <source>
        <dbReference type="ARBA" id="ARBA00043090"/>
    </source>
</evidence>
<evidence type="ECO:0000313" key="14">
    <source>
        <dbReference type="Proteomes" id="UP000441399"/>
    </source>
</evidence>
<evidence type="ECO:0000259" key="10">
    <source>
        <dbReference type="Pfam" id="PF07731"/>
    </source>
</evidence>
<keyword evidence="12" id="KW-0946">Virion</keyword>
<dbReference type="InterPro" id="IPR008972">
    <property type="entry name" value="Cupredoxin"/>
</dbReference>
<keyword evidence="12" id="KW-0167">Capsid protein</keyword>
<evidence type="ECO:0000256" key="5">
    <source>
        <dbReference type="ARBA" id="ARBA00041027"/>
    </source>
</evidence>
<evidence type="ECO:0000259" key="9">
    <source>
        <dbReference type="Pfam" id="PF00394"/>
    </source>
</evidence>
<dbReference type="Pfam" id="PF00394">
    <property type="entry name" value="Cu-oxidase"/>
    <property type="match status" value="1"/>
</dbReference>
<dbReference type="InterPro" id="IPR002355">
    <property type="entry name" value="Cu_oxidase_Cu_BS"/>
</dbReference>
<keyword evidence="3" id="KW-0560">Oxidoreductase</keyword>
<evidence type="ECO:0000256" key="3">
    <source>
        <dbReference type="ARBA" id="ARBA00023002"/>
    </source>
</evidence>
<dbReference type="GO" id="GO:0016491">
    <property type="term" value="F:oxidoreductase activity"/>
    <property type="evidence" value="ECO:0007669"/>
    <property type="project" value="UniProtKB-KW"/>
</dbReference>
<comment type="subunit">
    <text evidence="1">Monomer.</text>
</comment>
<dbReference type="PROSITE" id="PS51318">
    <property type="entry name" value="TAT"/>
    <property type="match status" value="1"/>
</dbReference>
<dbReference type="AlphaFoldDB" id="A0A5S9NT27"/>
<proteinExistence type="predicted"/>
<accession>A0A5S9NT27</accession>
<keyword evidence="14" id="KW-1185">Reference proteome</keyword>
<evidence type="ECO:0000256" key="4">
    <source>
        <dbReference type="ARBA" id="ARBA00038978"/>
    </source>
</evidence>
<evidence type="ECO:0000256" key="1">
    <source>
        <dbReference type="ARBA" id="ARBA00011245"/>
    </source>
</evidence>
<dbReference type="SUPFAM" id="SSF49503">
    <property type="entry name" value="Cupredoxins"/>
    <property type="match status" value="3"/>
</dbReference>
<protein>
    <recommendedName>
        <fullName evidence="5">Multicopper oxidase CueO</fullName>
        <ecNumber evidence="4">1.16.3.4</ecNumber>
    </recommendedName>
    <alternativeName>
        <fullName evidence="6">Copper efflux oxidase</fullName>
    </alternativeName>
    <alternativeName>
        <fullName evidence="7">Cuprous oxidase</fullName>
    </alternativeName>
</protein>
<dbReference type="GO" id="GO:0005507">
    <property type="term" value="F:copper ion binding"/>
    <property type="evidence" value="ECO:0007669"/>
    <property type="project" value="InterPro"/>
</dbReference>
<dbReference type="OrthoDB" id="9757546at2"/>
<dbReference type="EMBL" id="CACSIO010000012">
    <property type="protein sequence ID" value="CAA0109055.1"/>
    <property type="molecule type" value="Genomic_DNA"/>
</dbReference>
<dbReference type="InterPro" id="IPR045087">
    <property type="entry name" value="Cu-oxidase_fam"/>
</dbReference>
<dbReference type="Proteomes" id="UP000441399">
    <property type="component" value="Unassembled WGS sequence"/>
</dbReference>
<reference evidence="12 14" key="1">
    <citation type="submission" date="2019-11" db="EMBL/GenBank/DDBJ databases">
        <authorList>
            <person name="Holert J."/>
        </authorList>
    </citation>
    <scope>NUCLEOTIDE SEQUENCE [LARGE SCALE GENOMIC DNA]</scope>
    <source>
        <strain evidence="12">SB11_3</strain>
    </source>
</reference>